<keyword evidence="2" id="KW-1133">Transmembrane helix</keyword>
<organism evidence="3 4">
    <name type="scientific">Bacillus chungangensis</name>
    <dbReference type="NCBI Taxonomy" id="587633"/>
    <lineage>
        <taxon>Bacteria</taxon>
        <taxon>Bacillati</taxon>
        <taxon>Bacillota</taxon>
        <taxon>Bacilli</taxon>
        <taxon>Bacillales</taxon>
        <taxon>Bacillaceae</taxon>
        <taxon>Bacillus</taxon>
    </lineage>
</organism>
<keyword evidence="4" id="KW-1185">Reference proteome</keyword>
<name>A0ABT9WU86_9BACI</name>
<feature type="transmembrane region" description="Helical" evidence="2">
    <location>
        <begin position="6"/>
        <end position="24"/>
    </location>
</feature>
<evidence type="ECO:0000313" key="4">
    <source>
        <dbReference type="Proteomes" id="UP001223586"/>
    </source>
</evidence>
<keyword evidence="2" id="KW-0472">Membrane</keyword>
<protein>
    <submittedName>
        <fullName evidence="3">Uncharacterized membrane protein YciS (DUF1049 family)</fullName>
    </submittedName>
</protein>
<comment type="caution">
    <text evidence="3">The sequence shown here is derived from an EMBL/GenBank/DDBJ whole genome shotgun (WGS) entry which is preliminary data.</text>
</comment>
<evidence type="ECO:0000256" key="2">
    <source>
        <dbReference type="SAM" id="Phobius"/>
    </source>
</evidence>
<sequence>MQDSTVSFLLTLVIIVIIYTPVFYRINRRIARLEDENKKLKNELEQLTDRKKKGGKK</sequence>
<accession>A0ABT9WU86</accession>
<keyword evidence="1" id="KW-0175">Coiled coil</keyword>
<gene>
    <name evidence="3" type="ORF">J2S08_002638</name>
</gene>
<evidence type="ECO:0000313" key="3">
    <source>
        <dbReference type="EMBL" id="MDQ0176780.1"/>
    </source>
</evidence>
<evidence type="ECO:0000256" key="1">
    <source>
        <dbReference type="SAM" id="Coils"/>
    </source>
</evidence>
<dbReference type="Proteomes" id="UP001223586">
    <property type="component" value="Unassembled WGS sequence"/>
</dbReference>
<reference evidence="3 4" key="1">
    <citation type="submission" date="2023-07" db="EMBL/GenBank/DDBJ databases">
        <title>Genomic Encyclopedia of Type Strains, Phase IV (KMG-IV): sequencing the most valuable type-strain genomes for metagenomic binning, comparative biology and taxonomic classification.</title>
        <authorList>
            <person name="Goeker M."/>
        </authorList>
    </citation>
    <scope>NUCLEOTIDE SEQUENCE [LARGE SCALE GENOMIC DNA]</scope>
    <source>
        <strain evidence="3 4">DSM 23837</strain>
    </source>
</reference>
<dbReference type="RefSeq" id="WP_307230205.1">
    <property type="nucleotide sequence ID" value="NZ_JAUSTT010000015.1"/>
</dbReference>
<keyword evidence="2" id="KW-0812">Transmembrane</keyword>
<proteinExistence type="predicted"/>
<dbReference type="EMBL" id="JAUSTT010000015">
    <property type="protein sequence ID" value="MDQ0176780.1"/>
    <property type="molecule type" value="Genomic_DNA"/>
</dbReference>
<feature type="coiled-coil region" evidence="1">
    <location>
        <begin position="23"/>
        <end position="57"/>
    </location>
</feature>